<dbReference type="AlphaFoldDB" id="A0A497XEG6"/>
<dbReference type="SUPFAM" id="SSF56672">
    <property type="entry name" value="DNA/RNA polymerases"/>
    <property type="match status" value="1"/>
</dbReference>
<keyword evidence="3" id="KW-1185">Reference proteome</keyword>
<keyword evidence="1" id="KW-0227">DNA damage</keyword>
<comment type="caution">
    <text evidence="2">The sequence shown here is derived from an EMBL/GenBank/DDBJ whole genome shotgun (WGS) entry which is preliminary data.</text>
</comment>
<evidence type="ECO:0000313" key="2">
    <source>
        <dbReference type="EMBL" id="RLJ65066.1"/>
    </source>
</evidence>
<gene>
    <name evidence="2" type="ORF">DFR35_1722</name>
</gene>
<dbReference type="Proteomes" id="UP000268908">
    <property type="component" value="Unassembled WGS sequence"/>
</dbReference>
<dbReference type="InterPro" id="IPR043502">
    <property type="entry name" value="DNA/RNA_pol_sf"/>
</dbReference>
<dbReference type="PANTHER" id="PTHR35369:SF2">
    <property type="entry name" value="BLR3025 PROTEIN"/>
    <property type="match status" value="1"/>
</dbReference>
<protein>
    <submittedName>
        <fullName evidence="2">Protein ImuB</fullName>
    </submittedName>
</protein>
<dbReference type="CDD" id="cd03468">
    <property type="entry name" value="PolY_like"/>
    <property type="match status" value="1"/>
</dbReference>
<name>A0A497XEG6_9PROT</name>
<dbReference type="EMBL" id="RCCI01000005">
    <property type="protein sequence ID" value="RLJ65066.1"/>
    <property type="molecule type" value="Genomic_DNA"/>
</dbReference>
<reference evidence="2 3" key="1">
    <citation type="submission" date="2018-10" db="EMBL/GenBank/DDBJ databases">
        <title>Genomic Encyclopedia of Type Strains, Phase IV (KMG-IV): sequencing the most valuable type-strain genomes for metagenomic binning, comparative biology and taxonomic classification.</title>
        <authorList>
            <person name="Goeker M."/>
        </authorList>
    </citation>
    <scope>NUCLEOTIDE SEQUENCE [LARGE SCALE GENOMIC DNA]</scope>
    <source>
        <strain evidence="2 3">DSM 26916</strain>
    </source>
</reference>
<evidence type="ECO:0000256" key="1">
    <source>
        <dbReference type="ARBA" id="ARBA00022763"/>
    </source>
</evidence>
<sequence>MAFWAGGVTPRVSLVSPAGLLLEIGGCLRLWGGLDRLVAAVAADLHAQGQATALAAAPTPQGALWLAQSGTGALATDLAAMRARLDALPLAAIDLPAAVRDKLERFGARTLADARRLPRDGLARRLAPHGVEAVLAIARAYGEAADPRPDFAFPEKFSQQIEMPAPVEAAAALLFVARRLTAALAGWLELRQGGVDGCVLELAHSAREATHLVLRFAEATRDSRRFERVLRERLERLALTAPVAALRLKAETVEALPGKNGALFGGGSLAATAMAALVERLRARLGEDSVYGLAPHADHRPECATRKVCTPRVLPAGRSGGTAAGVIAAPPRPFWLLERPEALAEVDGRPWRRGALRLLAGPERIESGWWQSGEAKGEGELFSDVRRDYFVALTADSRWAWIFRELRAPGGWYLHGWFA</sequence>
<dbReference type="InterPro" id="IPR050356">
    <property type="entry name" value="SulA_CellDiv_inhibitor"/>
</dbReference>
<dbReference type="PANTHER" id="PTHR35369">
    <property type="entry name" value="BLR3025 PROTEIN-RELATED"/>
    <property type="match status" value="1"/>
</dbReference>
<evidence type="ECO:0000313" key="3">
    <source>
        <dbReference type="Proteomes" id="UP000268908"/>
    </source>
</evidence>
<accession>A0A497XEG6</accession>
<proteinExistence type="predicted"/>
<organism evidence="2 3">
    <name type="scientific">Sulfurisoma sediminicola</name>
    <dbReference type="NCBI Taxonomy" id="1381557"/>
    <lineage>
        <taxon>Bacteria</taxon>
        <taxon>Pseudomonadati</taxon>
        <taxon>Pseudomonadota</taxon>
        <taxon>Betaproteobacteria</taxon>
        <taxon>Nitrosomonadales</taxon>
        <taxon>Sterolibacteriaceae</taxon>
        <taxon>Sulfurisoma</taxon>
    </lineage>
</organism>
<dbReference type="GO" id="GO:0006281">
    <property type="term" value="P:DNA repair"/>
    <property type="evidence" value="ECO:0007669"/>
    <property type="project" value="TreeGrafter"/>
</dbReference>